<comment type="similarity">
    <text evidence="1">Belongs to the short-chain dehydrogenases/reductases (SDR) family.</text>
</comment>
<keyword evidence="2" id="KW-0560">Oxidoreductase</keyword>
<evidence type="ECO:0000256" key="2">
    <source>
        <dbReference type="ARBA" id="ARBA00023002"/>
    </source>
</evidence>
<dbReference type="KEGG" id="mya:MORIYA_4183"/>
<reference evidence="4" key="1">
    <citation type="submission" date="2018-05" db="EMBL/GenBank/DDBJ databases">
        <authorList>
            <person name="Cea G.-C."/>
            <person name="William W."/>
        </authorList>
    </citation>
    <scope>NUCLEOTIDE SEQUENCE [LARGE SCALE GENOMIC DNA]</scope>
    <source>
        <strain evidence="4">DB21MT 5</strain>
    </source>
</reference>
<accession>A0A330M2E4</accession>
<dbReference type="AlphaFoldDB" id="A0A330M2E4"/>
<evidence type="ECO:0000256" key="1">
    <source>
        <dbReference type="ARBA" id="ARBA00006484"/>
    </source>
</evidence>
<dbReference type="EMBL" id="LS483250">
    <property type="protein sequence ID" value="SQD80635.1"/>
    <property type="molecule type" value="Genomic_DNA"/>
</dbReference>
<dbReference type="SUPFAM" id="SSF51735">
    <property type="entry name" value="NAD(P)-binding Rossmann-fold domains"/>
    <property type="match status" value="1"/>
</dbReference>
<dbReference type="Gene3D" id="3.40.50.720">
    <property type="entry name" value="NAD(P)-binding Rossmann-like Domain"/>
    <property type="match status" value="1"/>
</dbReference>
<gene>
    <name evidence="3" type="ORF">MORIYA_4183</name>
</gene>
<dbReference type="PANTHER" id="PTHR43976:SF16">
    <property type="entry name" value="SHORT-CHAIN DEHYDROGENASE_REDUCTASE FAMILY PROTEIN"/>
    <property type="match status" value="1"/>
</dbReference>
<dbReference type="GO" id="GO:0016491">
    <property type="term" value="F:oxidoreductase activity"/>
    <property type="evidence" value="ECO:0007669"/>
    <property type="project" value="UniProtKB-KW"/>
</dbReference>
<dbReference type="Pfam" id="PF00106">
    <property type="entry name" value="adh_short"/>
    <property type="match status" value="1"/>
</dbReference>
<evidence type="ECO:0000313" key="4">
    <source>
        <dbReference type="Proteomes" id="UP000250163"/>
    </source>
</evidence>
<dbReference type="PROSITE" id="PS00061">
    <property type="entry name" value="ADH_SHORT"/>
    <property type="match status" value="1"/>
</dbReference>
<dbReference type="InterPro" id="IPR036291">
    <property type="entry name" value="NAD(P)-bd_dom_sf"/>
</dbReference>
<evidence type="ECO:0000313" key="3">
    <source>
        <dbReference type="EMBL" id="SQD80635.1"/>
    </source>
</evidence>
<keyword evidence="4" id="KW-1185">Reference proteome</keyword>
<name>A0A330M2E4_9GAMM</name>
<dbReference type="PANTHER" id="PTHR43976">
    <property type="entry name" value="SHORT CHAIN DEHYDROGENASE"/>
    <property type="match status" value="1"/>
</dbReference>
<protein>
    <submittedName>
        <fullName evidence="3">Uncharacterized protein</fullName>
    </submittedName>
</protein>
<proteinExistence type="inferred from homology"/>
<dbReference type="InterPro" id="IPR051911">
    <property type="entry name" value="SDR_oxidoreductase"/>
</dbReference>
<dbReference type="InterPro" id="IPR002347">
    <property type="entry name" value="SDR_fam"/>
</dbReference>
<organism evidence="3 4">
    <name type="scientific">Moritella yayanosii</name>
    <dbReference type="NCBI Taxonomy" id="69539"/>
    <lineage>
        <taxon>Bacteria</taxon>
        <taxon>Pseudomonadati</taxon>
        <taxon>Pseudomonadota</taxon>
        <taxon>Gammaproteobacteria</taxon>
        <taxon>Alteromonadales</taxon>
        <taxon>Moritellaceae</taxon>
        <taxon>Moritella</taxon>
    </lineage>
</organism>
<dbReference type="Proteomes" id="UP000250163">
    <property type="component" value="Chromosome MORIYA"/>
</dbReference>
<dbReference type="PRINTS" id="PR00081">
    <property type="entry name" value="GDHRDH"/>
</dbReference>
<dbReference type="InterPro" id="IPR020904">
    <property type="entry name" value="Sc_DH/Rdtase_CS"/>
</dbReference>
<sequence>MINNAGMMLLGQIDTQPAEEFKTMFDINVIALLNGMQAVLALMKARNTGTIINISSIAGRKTFGAHAAYCGTKFAVHAITENVREEVAMLDVRVIIIAPYYLDKSVIYLYLIICELNIPAFIILLCDRNNEIPCLLIG</sequence>